<proteinExistence type="predicted"/>
<keyword evidence="1" id="KW-0812">Transmembrane</keyword>
<keyword evidence="1" id="KW-1133">Transmembrane helix</keyword>
<feature type="transmembrane region" description="Helical" evidence="1">
    <location>
        <begin position="334"/>
        <end position="353"/>
    </location>
</feature>
<evidence type="ECO:0000313" key="2">
    <source>
        <dbReference type="EMBL" id="OGY18270.1"/>
    </source>
</evidence>
<feature type="transmembrane region" description="Helical" evidence="1">
    <location>
        <begin position="210"/>
        <end position="232"/>
    </location>
</feature>
<reference evidence="2 3" key="1">
    <citation type="journal article" date="2016" name="Nat. Commun.">
        <title>Thousands of microbial genomes shed light on interconnected biogeochemical processes in an aquifer system.</title>
        <authorList>
            <person name="Anantharaman K."/>
            <person name="Brown C.T."/>
            <person name="Hug L.A."/>
            <person name="Sharon I."/>
            <person name="Castelle C.J."/>
            <person name="Probst A.J."/>
            <person name="Thomas B.C."/>
            <person name="Singh A."/>
            <person name="Wilkins M.J."/>
            <person name="Karaoz U."/>
            <person name="Brodie E.L."/>
            <person name="Williams K.H."/>
            <person name="Hubbard S.S."/>
            <person name="Banfield J.F."/>
        </authorList>
    </citation>
    <scope>NUCLEOTIDE SEQUENCE [LARGE SCALE GENOMIC DNA]</scope>
</reference>
<feature type="transmembrane region" description="Helical" evidence="1">
    <location>
        <begin position="170"/>
        <end position="189"/>
    </location>
</feature>
<feature type="transmembrane region" description="Helical" evidence="1">
    <location>
        <begin position="365"/>
        <end position="389"/>
    </location>
</feature>
<dbReference type="InterPro" id="IPR025291">
    <property type="entry name" value="DUF4153"/>
</dbReference>
<evidence type="ECO:0000256" key="1">
    <source>
        <dbReference type="SAM" id="Phobius"/>
    </source>
</evidence>
<accession>A0A1G1VSC2</accession>
<protein>
    <submittedName>
        <fullName evidence="2">Uncharacterized protein</fullName>
    </submittedName>
</protein>
<dbReference type="EMBL" id="MHCJ01000003">
    <property type="protein sequence ID" value="OGY18270.1"/>
    <property type="molecule type" value="Genomic_DNA"/>
</dbReference>
<dbReference type="Proteomes" id="UP000179233">
    <property type="component" value="Unassembled WGS sequence"/>
</dbReference>
<sequence length="581" mass="65977">MLSMVRKLVAVIFVVVVYNLFFYRQFFPFPGTIAFLLLIFSLHAFLWTAFFPKTFSEKHRLAGAATFLSLLMAAISVFRASEVDLFVFFFASLGLSLISLYFLALRHREFGAVSEFVSMPFVIAMEWIREFFLLCFERMPGLLGWLGAFFRHSGKPPSPRRRLASGVIRGLLLAGPVVLVITVLLRAADPIFTQMTDRILRLLPKLQSDVLRRIVESISITVLVTPMALLAVRRKFVSPLLRQDIGRLRVEALTMVGLIAMVLTAFLVIQFRYLFATVPEVELQQFGVMTYSEYVRRGFVELIVVSVIVYLVANAGYLIMRATQAGEGVWLKRMNLALLAEILIFVVSIYRRVSLYQMYHGLTRIRIYGSVFLVVLVALTAVLILRHLWTGVCKWYRYEAGIIVGGVLLIACLNPDRLIATTFPPTVNGEVDEVYIARLSASAVEGWLEAYQAAERTATQYRGRDPLRIFPDETRKLIYTQRSLQALRSRYRSLIGRYGSAGEYEQIEYRDSERSSIPTALSPRPTLWVNLAELAAYRKLSFSVPPSALVTREEEISTLLEAIPKEHYPESLDRSSNTPLL</sequence>
<feature type="transmembrane region" description="Helical" evidence="1">
    <location>
        <begin position="7"/>
        <end position="23"/>
    </location>
</feature>
<dbReference type="Pfam" id="PF13687">
    <property type="entry name" value="DUF4153"/>
    <property type="match status" value="1"/>
</dbReference>
<feature type="transmembrane region" description="Helical" evidence="1">
    <location>
        <begin position="131"/>
        <end position="150"/>
    </location>
</feature>
<feature type="transmembrane region" description="Helical" evidence="1">
    <location>
        <begin position="29"/>
        <end position="49"/>
    </location>
</feature>
<keyword evidence="1" id="KW-0472">Membrane</keyword>
<feature type="transmembrane region" description="Helical" evidence="1">
    <location>
        <begin position="85"/>
        <end position="104"/>
    </location>
</feature>
<comment type="caution">
    <text evidence="2">The sequence shown here is derived from an EMBL/GenBank/DDBJ whole genome shotgun (WGS) entry which is preliminary data.</text>
</comment>
<name>A0A1G1VSC2_9BACT</name>
<organism evidence="2 3">
    <name type="scientific">Candidatus Chisholmbacteria bacterium RIFCSPHIGHO2_01_FULL_52_32</name>
    <dbReference type="NCBI Taxonomy" id="1797591"/>
    <lineage>
        <taxon>Bacteria</taxon>
        <taxon>Candidatus Chisholmiibacteriota</taxon>
    </lineage>
</organism>
<evidence type="ECO:0000313" key="3">
    <source>
        <dbReference type="Proteomes" id="UP000179233"/>
    </source>
</evidence>
<feature type="transmembrane region" description="Helical" evidence="1">
    <location>
        <begin position="61"/>
        <end position="79"/>
    </location>
</feature>
<dbReference type="AlphaFoldDB" id="A0A1G1VSC2"/>
<feature type="transmembrane region" description="Helical" evidence="1">
    <location>
        <begin position="252"/>
        <end position="275"/>
    </location>
</feature>
<gene>
    <name evidence="2" type="ORF">A2786_01990</name>
</gene>
<feature type="transmembrane region" description="Helical" evidence="1">
    <location>
        <begin position="299"/>
        <end position="319"/>
    </location>
</feature>